<dbReference type="Proteomes" id="UP000189545">
    <property type="component" value="Chromosome"/>
</dbReference>
<dbReference type="InterPro" id="IPR016181">
    <property type="entry name" value="Acyl_CoA_acyltransferase"/>
</dbReference>
<accession>A0A1S6HSX2</accession>
<dbReference type="PANTHER" id="PTHR43233">
    <property type="entry name" value="FAMILY N-ACETYLTRANSFERASE, PUTATIVE (AFU_ORTHOLOGUE AFUA_6G03350)-RELATED"/>
    <property type="match status" value="1"/>
</dbReference>
<gene>
    <name evidence="2" type="ORF">Sps_03496</name>
</gene>
<protein>
    <submittedName>
        <fullName evidence="2">Acetyltransferase (GNAT) domain</fullName>
    </submittedName>
</protein>
<dbReference type="RefSeq" id="WP_077753640.1">
    <property type="nucleotide sequence ID" value="NZ_CP014782.1"/>
</dbReference>
<organism evidence="2 3">
    <name type="scientific">Shewanella psychrophila</name>
    <dbReference type="NCBI Taxonomy" id="225848"/>
    <lineage>
        <taxon>Bacteria</taxon>
        <taxon>Pseudomonadati</taxon>
        <taxon>Pseudomonadota</taxon>
        <taxon>Gammaproteobacteria</taxon>
        <taxon>Alteromonadales</taxon>
        <taxon>Shewanellaceae</taxon>
        <taxon>Shewanella</taxon>
    </lineage>
</organism>
<dbReference type="InterPro" id="IPR000182">
    <property type="entry name" value="GNAT_dom"/>
</dbReference>
<feature type="domain" description="N-acetyltransferase" evidence="1">
    <location>
        <begin position="1"/>
        <end position="139"/>
    </location>
</feature>
<dbReference type="OrthoDB" id="9775804at2"/>
<evidence type="ECO:0000313" key="2">
    <source>
        <dbReference type="EMBL" id="AQS38623.1"/>
    </source>
</evidence>
<dbReference type="InterPro" id="IPR053144">
    <property type="entry name" value="Acetyltransferase_Butenolide"/>
</dbReference>
<dbReference type="KEGG" id="spsw:Sps_03496"/>
<dbReference type="PANTHER" id="PTHR43233:SF1">
    <property type="entry name" value="FAMILY N-ACETYLTRANSFERASE, PUTATIVE (AFU_ORTHOLOGUE AFUA_6G03350)-RELATED"/>
    <property type="match status" value="1"/>
</dbReference>
<evidence type="ECO:0000313" key="3">
    <source>
        <dbReference type="Proteomes" id="UP000189545"/>
    </source>
</evidence>
<dbReference type="PROSITE" id="PS51186">
    <property type="entry name" value="GNAT"/>
    <property type="match status" value="1"/>
</dbReference>
<dbReference type="Gene3D" id="3.40.630.30">
    <property type="match status" value="1"/>
</dbReference>
<dbReference type="STRING" id="225848.Sps_03496"/>
<proteinExistence type="predicted"/>
<dbReference type="SUPFAM" id="SSF55729">
    <property type="entry name" value="Acyl-CoA N-acyltransferases (Nat)"/>
    <property type="match status" value="1"/>
</dbReference>
<keyword evidence="3" id="KW-1185">Reference proteome</keyword>
<sequence length="139" mass="15576">MSSKDYTTRFDSPLVKEFCALRSQVGWGDTNLEMAQKSLNNSLFHVGVMHCNQLVAMGRIVGDGAMYFYVQDVVVHPEYQGQGLGSIVMEHLEKYLSQAAYKGSTVALLSAKGKEVFYERFGYTQRPSDHFGNGMSKFL</sequence>
<dbReference type="CDD" id="cd04301">
    <property type="entry name" value="NAT_SF"/>
    <property type="match status" value="1"/>
</dbReference>
<dbReference type="Pfam" id="PF13508">
    <property type="entry name" value="Acetyltransf_7"/>
    <property type="match status" value="1"/>
</dbReference>
<dbReference type="EMBL" id="CP014782">
    <property type="protein sequence ID" value="AQS38623.1"/>
    <property type="molecule type" value="Genomic_DNA"/>
</dbReference>
<dbReference type="GO" id="GO:0016747">
    <property type="term" value="F:acyltransferase activity, transferring groups other than amino-acyl groups"/>
    <property type="evidence" value="ECO:0007669"/>
    <property type="project" value="InterPro"/>
</dbReference>
<evidence type="ECO:0000259" key="1">
    <source>
        <dbReference type="PROSITE" id="PS51186"/>
    </source>
</evidence>
<reference evidence="2 3" key="1">
    <citation type="submission" date="2016-03" db="EMBL/GenBank/DDBJ databases">
        <title>Complete genome sequence of Shewanella psychrophila WP2, a deep sea bacterium isolated from west Pacific sediment.</title>
        <authorList>
            <person name="Xu G."/>
            <person name="Jian H."/>
        </authorList>
    </citation>
    <scope>NUCLEOTIDE SEQUENCE [LARGE SCALE GENOMIC DNA]</scope>
    <source>
        <strain evidence="2 3">WP2</strain>
    </source>
</reference>
<keyword evidence="2" id="KW-0808">Transferase</keyword>
<name>A0A1S6HSX2_9GAMM</name>
<dbReference type="AlphaFoldDB" id="A0A1S6HSX2"/>